<dbReference type="SUPFAM" id="SSF51905">
    <property type="entry name" value="FAD/NAD(P)-binding domain"/>
    <property type="match status" value="1"/>
</dbReference>
<dbReference type="InterPro" id="IPR002938">
    <property type="entry name" value="FAD-bd"/>
</dbReference>
<sequence length="464" mass="52650">MTLEKVIVVGAGPSGLLLTLLLSKASIPVELIEQTEALDTNPRASHYSPESCYEFDRAGILDEVRVAGFIPDGVSWRKLEGENKSRLIKITNPLLKRGEDPNLAPYRHRMVCLPLHKLGKILETHVKSQQTAGIKYGWKVVDIGEDTEKGKAWVKVEKADGSTEMREADYVVGCDGANSIIRRKLFGDWVYPGYTWDKQIVATNIYYDGFKDVDFDDSQFFVHPEHWHMVARIQPDGLYRVTYGEIGGLTYDQLRERQPAKFQEILPGNPAPDRYELVNFSPYKVHQRCVDKMRVGRFLLAADAAHLCNPFGGMGLTGGIADVGSLYDSLRGIHNKQADDSILDKYDEVRRQIWHDVINPISTENMQRLFQYANADEFVEKNPFYKMIKEMQNPDKKLEKCGPPNATGLATIDIRHDTTLRQVTLIILFCELLELALQCLGNTHKDPFPECNAFSRTEGNFSHW</sequence>
<evidence type="ECO:0000256" key="3">
    <source>
        <dbReference type="ARBA" id="ARBA00022827"/>
    </source>
</evidence>
<dbReference type="GO" id="GO:0016709">
    <property type="term" value="F:oxidoreductase activity, acting on paired donors, with incorporation or reduction of molecular oxygen, NAD(P)H as one donor, and incorporation of one atom of oxygen"/>
    <property type="evidence" value="ECO:0007669"/>
    <property type="project" value="UniProtKB-ARBA"/>
</dbReference>
<dbReference type="Proteomes" id="UP001302321">
    <property type="component" value="Unassembled WGS sequence"/>
</dbReference>
<evidence type="ECO:0000259" key="5">
    <source>
        <dbReference type="Pfam" id="PF01494"/>
    </source>
</evidence>
<organism evidence="6 7">
    <name type="scientific">Triangularia setosa</name>
    <dbReference type="NCBI Taxonomy" id="2587417"/>
    <lineage>
        <taxon>Eukaryota</taxon>
        <taxon>Fungi</taxon>
        <taxon>Dikarya</taxon>
        <taxon>Ascomycota</taxon>
        <taxon>Pezizomycotina</taxon>
        <taxon>Sordariomycetes</taxon>
        <taxon>Sordariomycetidae</taxon>
        <taxon>Sordariales</taxon>
        <taxon>Podosporaceae</taxon>
        <taxon>Triangularia</taxon>
    </lineage>
</organism>
<dbReference type="Gene3D" id="3.30.9.10">
    <property type="entry name" value="D-Amino Acid Oxidase, subunit A, domain 2"/>
    <property type="match status" value="1"/>
</dbReference>
<feature type="domain" description="FAD-binding" evidence="5">
    <location>
        <begin position="5"/>
        <end position="358"/>
    </location>
</feature>
<protein>
    <submittedName>
        <fullName evidence="6">Monooxygenase</fullName>
    </submittedName>
</protein>
<keyword evidence="3" id="KW-0274">FAD</keyword>
<evidence type="ECO:0000256" key="1">
    <source>
        <dbReference type="ARBA" id="ARBA00001974"/>
    </source>
</evidence>
<gene>
    <name evidence="6" type="ORF">QBC36DRAFT_363862</name>
</gene>
<evidence type="ECO:0000256" key="2">
    <source>
        <dbReference type="ARBA" id="ARBA00022630"/>
    </source>
</evidence>
<evidence type="ECO:0000256" key="4">
    <source>
        <dbReference type="ARBA" id="ARBA00023002"/>
    </source>
</evidence>
<dbReference type="InterPro" id="IPR050641">
    <property type="entry name" value="RIFMO-like"/>
</dbReference>
<keyword evidence="7" id="KW-1185">Reference proteome</keyword>
<evidence type="ECO:0000313" key="6">
    <source>
        <dbReference type="EMBL" id="KAK4172116.1"/>
    </source>
</evidence>
<comment type="cofactor">
    <cofactor evidence="1">
        <name>FAD</name>
        <dbReference type="ChEBI" id="CHEBI:57692"/>
    </cofactor>
</comment>
<dbReference type="GO" id="GO:0071949">
    <property type="term" value="F:FAD binding"/>
    <property type="evidence" value="ECO:0007669"/>
    <property type="project" value="InterPro"/>
</dbReference>
<accession>A0AAN7A1R7</accession>
<reference evidence="6" key="1">
    <citation type="journal article" date="2023" name="Mol. Phylogenet. Evol.">
        <title>Genome-scale phylogeny and comparative genomics of the fungal order Sordariales.</title>
        <authorList>
            <person name="Hensen N."/>
            <person name="Bonometti L."/>
            <person name="Westerberg I."/>
            <person name="Brannstrom I.O."/>
            <person name="Guillou S."/>
            <person name="Cros-Aarteil S."/>
            <person name="Calhoun S."/>
            <person name="Haridas S."/>
            <person name="Kuo A."/>
            <person name="Mondo S."/>
            <person name="Pangilinan J."/>
            <person name="Riley R."/>
            <person name="LaButti K."/>
            <person name="Andreopoulos B."/>
            <person name="Lipzen A."/>
            <person name="Chen C."/>
            <person name="Yan M."/>
            <person name="Daum C."/>
            <person name="Ng V."/>
            <person name="Clum A."/>
            <person name="Steindorff A."/>
            <person name="Ohm R.A."/>
            <person name="Martin F."/>
            <person name="Silar P."/>
            <person name="Natvig D.O."/>
            <person name="Lalanne C."/>
            <person name="Gautier V."/>
            <person name="Ament-Velasquez S.L."/>
            <person name="Kruys A."/>
            <person name="Hutchinson M.I."/>
            <person name="Powell A.J."/>
            <person name="Barry K."/>
            <person name="Miller A.N."/>
            <person name="Grigoriev I.V."/>
            <person name="Debuchy R."/>
            <person name="Gladieux P."/>
            <person name="Hiltunen Thoren M."/>
            <person name="Johannesson H."/>
        </authorList>
    </citation>
    <scope>NUCLEOTIDE SEQUENCE</scope>
    <source>
        <strain evidence="6">CBS 892.96</strain>
    </source>
</reference>
<keyword evidence="6" id="KW-0503">Monooxygenase</keyword>
<dbReference type="EMBL" id="MU866463">
    <property type="protein sequence ID" value="KAK4172116.1"/>
    <property type="molecule type" value="Genomic_DNA"/>
</dbReference>
<keyword evidence="2" id="KW-0285">Flavoprotein</keyword>
<dbReference type="Gene3D" id="3.50.50.60">
    <property type="entry name" value="FAD/NAD(P)-binding domain"/>
    <property type="match status" value="1"/>
</dbReference>
<dbReference type="InterPro" id="IPR036188">
    <property type="entry name" value="FAD/NAD-bd_sf"/>
</dbReference>
<dbReference type="Pfam" id="PF01494">
    <property type="entry name" value="FAD_binding_3"/>
    <property type="match status" value="1"/>
</dbReference>
<proteinExistence type="predicted"/>
<keyword evidence="4" id="KW-0560">Oxidoreductase</keyword>
<dbReference type="AlphaFoldDB" id="A0AAN7A1R7"/>
<name>A0AAN7A1R7_9PEZI</name>
<comment type="caution">
    <text evidence="6">The sequence shown here is derived from an EMBL/GenBank/DDBJ whole genome shotgun (WGS) entry which is preliminary data.</text>
</comment>
<dbReference type="PANTHER" id="PTHR43004">
    <property type="entry name" value="TRK SYSTEM POTASSIUM UPTAKE PROTEIN"/>
    <property type="match status" value="1"/>
</dbReference>
<evidence type="ECO:0000313" key="7">
    <source>
        <dbReference type="Proteomes" id="UP001302321"/>
    </source>
</evidence>
<dbReference type="PRINTS" id="PR00420">
    <property type="entry name" value="RNGMNOXGNASE"/>
</dbReference>
<reference evidence="6" key="2">
    <citation type="submission" date="2023-05" db="EMBL/GenBank/DDBJ databases">
        <authorList>
            <consortium name="Lawrence Berkeley National Laboratory"/>
            <person name="Steindorff A."/>
            <person name="Hensen N."/>
            <person name="Bonometti L."/>
            <person name="Westerberg I."/>
            <person name="Brannstrom I.O."/>
            <person name="Guillou S."/>
            <person name="Cros-Aarteil S."/>
            <person name="Calhoun S."/>
            <person name="Haridas S."/>
            <person name="Kuo A."/>
            <person name="Mondo S."/>
            <person name="Pangilinan J."/>
            <person name="Riley R."/>
            <person name="Labutti K."/>
            <person name="Andreopoulos B."/>
            <person name="Lipzen A."/>
            <person name="Chen C."/>
            <person name="Yanf M."/>
            <person name="Daum C."/>
            <person name="Ng V."/>
            <person name="Clum A."/>
            <person name="Ohm R."/>
            <person name="Martin F."/>
            <person name="Silar P."/>
            <person name="Natvig D."/>
            <person name="Lalanne C."/>
            <person name="Gautier V."/>
            <person name="Ament-Velasquez S.L."/>
            <person name="Kruys A."/>
            <person name="Hutchinson M.I."/>
            <person name="Powell A.J."/>
            <person name="Barry K."/>
            <person name="Miller A.N."/>
            <person name="Grigoriev I.V."/>
            <person name="Debuchy R."/>
            <person name="Gladieux P."/>
            <person name="Thoren M.H."/>
            <person name="Johannesson H."/>
        </authorList>
    </citation>
    <scope>NUCLEOTIDE SEQUENCE</scope>
    <source>
        <strain evidence="6">CBS 892.96</strain>
    </source>
</reference>
<dbReference type="PANTHER" id="PTHR43004:SF19">
    <property type="entry name" value="BINDING MONOOXYGENASE, PUTATIVE (JCVI)-RELATED"/>
    <property type="match status" value="1"/>
</dbReference>